<dbReference type="InterPro" id="IPR020843">
    <property type="entry name" value="ER"/>
</dbReference>
<dbReference type="RefSeq" id="WP_305894483.1">
    <property type="nucleotide sequence ID" value="NZ_JAUZVZ010000021.1"/>
</dbReference>
<evidence type="ECO:0000313" key="4">
    <source>
        <dbReference type="EMBL" id="MDP4537220.1"/>
    </source>
</evidence>
<reference evidence="4 5" key="1">
    <citation type="submission" date="2023-08" db="EMBL/GenBank/DDBJ databases">
        <authorList>
            <person name="Joshi A."/>
            <person name="Thite S."/>
        </authorList>
    </citation>
    <scope>NUCLEOTIDE SEQUENCE [LARGE SCALE GENOMIC DNA]</scope>
    <source>
        <strain evidence="4 5">AC40</strain>
    </source>
</reference>
<dbReference type="Proteomes" id="UP001231616">
    <property type="component" value="Unassembled WGS sequence"/>
</dbReference>
<dbReference type="PANTHER" id="PTHR48106">
    <property type="entry name" value="QUINONE OXIDOREDUCTASE PIG3-RELATED"/>
    <property type="match status" value="1"/>
</dbReference>
<name>A0ABT9H2T7_9GAMM</name>
<dbReference type="InterPro" id="IPR013154">
    <property type="entry name" value="ADH-like_N"/>
</dbReference>
<dbReference type="SUPFAM" id="SSF51735">
    <property type="entry name" value="NAD(P)-binding Rossmann-fold domains"/>
    <property type="match status" value="1"/>
</dbReference>
<dbReference type="SUPFAM" id="SSF50129">
    <property type="entry name" value="GroES-like"/>
    <property type="match status" value="1"/>
</dbReference>
<dbReference type="Gene3D" id="3.90.180.10">
    <property type="entry name" value="Medium-chain alcohol dehydrogenases, catalytic domain"/>
    <property type="match status" value="1"/>
</dbReference>
<protein>
    <submittedName>
        <fullName evidence="4">NAD(P)H-quinone oxidoreductase</fullName>
    </submittedName>
</protein>
<gene>
    <name evidence="4" type="ORF">Q3O60_13595</name>
</gene>
<dbReference type="Pfam" id="PF08240">
    <property type="entry name" value="ADH_N"/>
    <property type="match status" value="1"/>
</dbReference>
<keyword evidence="1" id="KW-0521">NADP</keyword>
<evidence type="ECO:0000259" key="3">
    <source>
        <dbReference type="SMART" id="SM00829"/>
    </source>
</evidence>
<evidence type="ECO:0000256" key="2">
    <source>
        <dbReference type="ARBA" id="ARBA00023002"/>
    </source>
</evidence>
<dbReference type="Pfam" id="PF00107">
    <property type="entry name" value="ADH_zinc_N"/>
    <property type="match status" value="1"/>
</dbReference>
<dbReference type="InterPro" id="IPR014189">
    <property type="entry name" value="Quinone_OxRdtase_PIG3"/>
</dbReference>
<keyword evidence="2" id="KW-0560">Oxidoreductase</keyword>
<sequence>MQQTNHLCIDSLPEQMQAMHVVAAGKQSQLALIECPLPVLQSGQVLISVTAAGVNRADLMQRQGLYPAPKGESEILGLEVSGRVVAVADAHLKHWLGCQVMALVLGGGYATFARAHAEHLMPVPKHWTMVQAAAMPEVFLTAYQLLFRLGQLQQGQRVLLHAGASGVGTAAIQLACRSGARVAVTASSPQKLARCQALGAELTIDYTKQDFVAGLKAFWPDGVDLILDPVAGDYIARNVDALALDGKIVIYALMGGRQSTLDMATLFRKRGQLLCSTLRNRTDHYKSDLVRDLLADFGAAFECNELKPELYAEFNWHHVEQAHQLLASNATIGKVILTMSDPE</sequence>
<evidence type="ECO:0000256" key="1">
    <source>
        <dbReference type="ARBA" id="ARBA00022857"/>
    </source>
</evidence>
<dbReference type="InterPro" id="IPR011032">
    <property type="entry name" value="GroES-like_sf"/>
</dbReference>
<accession>A0ABT9H2T7</accession>
<dbReference type="CDD" id="cd05276">
    <property type="entry name" value="p53_inducible_oxidoreductase"/>
    <property type="match status" value="1"/>
</dbReference>
<dbReference type="InterPro" id="IPR013149">
    <property type="entry name" value="ADH-like_C"/>
</dbReference>
<dbReference type="PANTHER" id="PTHR48106:SF18">
    <property type="entry name" value="QUINONE OXIDOREDUCTASE PIG3"/>
    <property type="match status" value="1"/>
</dbReference>
<dbReference type="EMBL" id="JAUZVZ010000021">
    <property type="protein sequence ID" value="MDP4537220.1"/>
    <property type="molecule type" value="Genomic_DNA"/>
</dbReference>
<evidence type="ECO:0000313" key="5">
    <source>
        <dbReference type="Proteomes" id="UP001231616"/>
    </source>
</evidence>
<feature type="domain" description="Enoyl reductase (ER)" evidence="3">
    <location>
        <begin position="25"/>
        <end position="337"/>
    </location>
</feature>
<organism evidence="4 5">
    <name type="scientific">Alkalimonas collagenimarina</name>
    <dbReference type="NCBI Taxonomy" id="400390"/>
    <lineage>
        <taxon>Bacteria</taxon>
        <taxon>Pseudomonadati</taxon>
        <taxon>Pseudomonadota</taxon>
        <taxon>Gammaproteobacteria</taxon>
        <taxon>Alkalimonas</taxon>
    </lineage>
</organism>
<keyword evidence="5" id="KW-1185">Reference proteome</keyword>
<dbReference type="Gene3D" id="3.40.50.720">
    <property type="entry name" value="NAD(P)-binding Rossmann-like Domain"/>
    <property type="match status" value="1"/>
</dbReference>
<dbReference type="NCBIfam" id="TIGR02824">
    <property type="entry name" value="quinone_pig3"/>
    <property type="match status" value="1"/>
</dbReference>
<comment type="caution">
    <text evidence="4">The sequence shown here is derived from an EMBL/GenBank/DDBJ whole genome shotgun (WGS) entry which is preliminary data.</text>
</comment>
<dbReference type="SMART" id="SM00829">
    <property type="entry name" value="PKS_ER"/>
    <property type="match status" value="1"/>
</dbReference>
<proteinExistence type="predicted"/>
<dbReference type="InterPro" id="IPR036291">
    <property type="entry name" value="NAD(P)-bd_dom_sf"/>
</dbReference>